<name>A0A0B0EI32_9BACT</name>
<dbReference type="EMBL" id="JRYO01000183">
    <property type="protein sequence ID" value="KHE91701.1"/>
    <property type="molecule type" value="Genomic_DNA"/>
</dbReference>
<gene>
    <name evidence="1" type="ORF">SCABRO_02552</name>
</gene>
<reference evidence="1 2" key="1">
    <citation type="submission" date="2014-10" db="EMBL/GenBank/DDBJ databases">
        <title>Draft genome of anammox bacterium scalindua brodae, obtained using differential coverage binning of sequence data from two enrichment reactors.</title>
        <authorList>
            <person name="Speth D.R."/>
            <person name="Russ L."/>
            <person name="Kartal B."/>
            <person name="Op den Camp H.J."/>
            <person name="Dutilh B.E."/>
            <person name="Jetten M.S."/>
        </authorList>
    </citation>
    <scope>NUCLEOTIDE SEQUENCE [LARGE SCALE GENOMIC DNA]</scope>
    <source>
        <strain evidence="1">RU1</strain>
    </source>
</reference>
<evidence type="ECO:0000313" key="1">
    <source>
        <dbReference type="EMBL" id="KHE91701.1"/>
    </source>
</evidence>
<evidence type="ECO:0000313" key="2">
    <source>
        <dbReference type="Proteomes" id="UP000030652"/>
    </source>
</evidence>
<comment type="caution">
    <text evidence="1">The sequence shown here is derived from an EMBL/GenBank/DDBJ whole genome shotgun (WGS) entry which is preliminary data.</text>
</comment>
<sequence length="99" mass="11566">MPISNEEKEYLQSLVDAMGEIRIRYKESSDSEEKRQIKDQYENFSRLYNDFLNKLLEQDVQFTQSDIHAVKDIGKRISQAATFQQLTIVMAELAAKYAI</sequence>
<proteinExistence type="predicted"/>
<dbReference type="Proteomes" id="UP000030652">
    <property type="component" value="Unassembled WGS sequence"/>
</dbReference>
<protein>
    <submittedName>
        <fullName evidence="1">Uncharacterized protein</fullName>
    </submittedName>
</protein>
<organism evidence="1 2">
    <name type="scientific">Candidatus Scalindua brodae</name>
    <dbReference type="NCBI Taxonomy" id="237368"/>
    <lineage>
        <taxon>Bacteria</taxon>
        <taxon>Pseudomonadati</taxon>
        <taxon>Planctomycetota</taxon>
        <taxon>Candidatus Brocadiia</taxon>
        <taxon>Candidatus Brocadiales</taxon>
        <taxon>Candidatus Scalinduaceae</taxon>
        <taxon>Candidatus Scalindua</taxon>
    </lineage>
</organism>
<dbReference type="AlphaFoldDB" id="A0A0B0EI32"/>
<accession>A0A0B0EI32</accession>